<dbReference type="EMBL" id="JBHSFH010000017">
    <property type="protein sequence ID" value="MFC4497660.1"/>
    <property type="molecule type" value="Genomic_DNA"/>
</dbReference>
<evidence type="ECO:0000313" key="2">
    <source>
        <dbReference type="EMBL" id="MFC4497660.1"/>
    </source>
</evidence>
<name>A0ABV9AG52_9ACTN</name>
<sequence>MAEEEERAKKLLQAAREATEGKEIQGLFRIDRPVMAGFMKTPWRKRPWVLSSPEVRSTPLRKALVLTLSVIALDSLGGQSPFTPGDSAAKERASLERGSHSPKNAANQSAYYFGPAHSVAADLLIAAQPRSKTRVLSLLCVTRDELLLLHVPDTRRLQHFANAVDVGWRVGRRELEWTRAIDGRPVMPRMQYGFTDGSWMTLFTEPIAGMPVLSQVFPDIIPPDQPIPSNPNYPAPESEK</sequence>
<protein>
    <submittedName>
        <fullName evidence="2">Uncharacterized protein</fullName>
    </submittedName>
</protein>
<feature type="region of interest" description="Disordered" evidence="1">
    <location>
        <begin position="82"/>
        <end position="103"/>
    </location>
</feature>
<keyword evidence="3" id="KW-1185">Reference proteome</keyword>
<evidence type="ECO:0000313" key="3">
    <source>
        <dbReference type="Proteomes" id="UP001595997"/>
    </source>
</evidence>
<accession>A0ABV9AG52</accession>
<dbReference type="RefSeq" id="WP_386452533.1">
    <property type="nucleotide sequence ID" value="NZ_JBHSFH010000017.1"/>
</dbReference>
<proteinExistence type="predicted"/>
<organism evidence="2 3">
    <name type="scientific">Streptomyces ovatisporus</name>
    <dbReference type="NCBI Taxonomy" id="1128682"/>
    <lineage>
        <taxon>Bacteria</taxon>
        <taxon>Bacillati</taxon>
        <taxon>Actinomycetota</taxon>
        <taxon>Actinomycetes</taxon>
        <taxon>Kitasatosporales</taxon>
        <taxon>Streptomycetaceae</taxon>
        <taxon>Streptomyces</taxon>
    </lineage>
</organism>
<evidence type="ECO:0000256" key="1">
    <source>
        <dbReference type="SAM" id="MobiDB-lite"/>
    </source>
</evidence>
<reference evidence="3" key="1">
    <citation type="journal article" date="2019" name="Int. J. Syst. Evol. Microbiol.">
        <title>The Global Catalogue of Microorganisms (GCM) 10K type strain sequencing project: providing services to taxonomists for standard genome sequencing and annotation.</title>
        <authorList>
            <consortium name="The Broad Institute Genomics Platform"/>
            <consortium name="The Broad Institute Genome Sequencing Center for Infectious Disease"/>
            <person name="Wu L."/>
            <person name="Ma J."/>
        </authorList>
    </citation>
    <scope>NUCLEOTIDE SEQUENCE [LARGE SCALE GENOMIC DNA]</scope>
    <source>
        <strain evidence="3">CGMCC 4.7357</strain>
    </source>
</reference>
<dbReference type="Proteomes" id="UP001595997">
    <property type="component" value="Unassembled WGS sequence"/>
</dbReference>
<comment type="caution">
    <text evidence="2">The sequence shown here is derived from an EMBL/GenBank/DDBJ whole genome shotgun (WGS) entry which is preliminary data.</text>
</comment>
<gene>
    <name evidence="2" type="ORF">ACFPA8_26370</name>
</gene>
<feature type="compositionally biased region" description="Basic and acidic residues" evidence="1">
    <location>
        <begin position="88"/>
        <end position="99"/>
    </location>
</feature>